<keyword evidence="2" id="KW-0456">Lyase</keyword>
<sequence>MARKIALQLYSVRDDCAKDLAATLQAVAEMGYQGVEFAGYYGRSAHELRKMLDDLGLQVAGTHTALTTLLGDELPRTVEFNQILGNRYLIVPWLPEEYRNSKDAWLRTAELFNELADKVKPAGMFVGYHNHAVEFQATFDGVTGWDLFFGHTRPEVVMQLDTGNAMHGGVSADGILDIFRRYPGRAKTVHLKEFSSTNPNALIGEGEVKWREVFELCATVGGTEWFIVEQETYAYPPLECVRRCLQNLKAMGLA</sequence>
<dbReference type="AlphaFoldDB" id="A0A2H5XE94"/>
<dbReference type="PANTHER" id="PTHR12110:SF41">
    <property type="entry name" value="INOSOSE DEHYDRATASE"/>
    <property type="match status" value="1"/>
</dbReference>
<evidence type="ECO:0000313" key="3">
    <source>
        <dbReference type="Proteomes" id="UP000236173"/>
    </source>
</evidence>
<dbReference type="EC" id="4.2.1.44" evidence="2"/>
<dbReference type="SUPFAM" id="SSF51658">
    <property type="entry name" value="Xylose isomerase-like"/>
    <property type="match status" value="1"/>
</dbReference>
<feature type="domain" description="Xylose isomerase-like TIM barrel" evidence="1">
    <location>
        <begin position="24"/>
        <end position="238"/>
    </location>
</feature>
<name>A0A2H5XE94_9BACT</name>
<accession>A0A2H5XE94</accession>
<protein>
    <submittedName>
        <fullName evidence="2">Inosose dehydratase</fullName>
        <ecNumber evidence="2">4.2.1.44</ecNumber>
    </submittedName>
</protein>
<dbReference type="PANTHER" id="PTHR12110">
    <property type="entry name" value="HYDROXYPYRUVATE ISOMERASE"/>
    <property type="match status" value="1"/>
</dbReference>
<dbReference type="InterPro" id="IPR036237">
    <property type="entry name" value="Xyl_isomerase-like_sf"/>
</dbReference>
<evidence type="ECO:0000259" key="1">
    <source>
        <dbReference type="Pfam" id="PF01261"/>
    </source>
</evidence>
<dbReference type="InterPro" id="IPR013022">
    <property type="entry name" value="Xyl_isomerase-like_TIM-brl"/>
</dbReference>
<comment type="caution">
    <text evidence="2">The sequence shown here is derived from an EMBL/GenBank/DDBJ whole genome shotgun (WGS) entry which is preliminary data.</text>
</comment>
<proteinExistence type="predicted"/>
<dbReference type="InterPro" id="IPR050312">
    <property type="entry name" value="IolE/XylAMocC-like"/>
</dbReference>
<dbReference type="Proteomes" id="UP000236173">
    <property type="component" value="Unassembled WGS sequence"/>
</dbReference>
<dbReference type="GO" id="GO:0050114">
    <property type="term" value="F:myo-inosose-2 dehydratase activity"/>
    <property type="evidence" value="ECO:0007669"/>
    <property type="project" value="UniProtKB-EC"/>
</dbReference>
<dbReference type="EMBL" id="BEHT01000029">
    <property type="protein sequence ID" value="GBC99508.1"/>
    <property type="molecule type" value="Genomic_DNA"/>
</dbReference>
<dbReference type="Pfam" id="PF01261">
    <property type="entry name" value="AP_endonuc_2"/>
    <property type="match status" value="1"/>
</dbReference>
<dbReference type="Gene3D" id="3.20.20.150">
    <property type="entry name" value="Divalent-metal-dependent TIM barrel enzymes"/>
    <property type="match status" value="1"/>
</dbReference>
<organism evidence="2 3">
    <name type="scientific">Candidatus Fervidibacter japonicus</name>
    <dbReference type="NCBI Taxonomy" id="2035412"/>
    <lineage>
        <taxon>Bacteria</taxon>
        <taxon>Candidatus Fervidibacterota</taxon>
        <taxon>Candidatus Fervidibacter</taxon>
    </lineage>
</organism>
<gene>
    <name evidence="2" type="primary">iolE_5</name>
    <name evidence="2" type="ORF">HRbin17_02033</name>
</gene>
<reference evidence="3" key="1">
    <citation type="submission" date="2017-09" db="EMBL/GenBank/DDBJ databases">
        <title>Metaegenomics of thermophilic ammonia-oxidizing enrichment culture.</title>
        <authorList>
            <person name="Kato S."/>
            <person name="Suzuki K."/>
        </authorList>
    </citation>
    <scope>NUCLEOTIDE SEQUENCE [LARGE SCALE GENOMIC DNA]</scope>
</reference>
<evidence type="ECO:0000313" key="2">
    <source>
        <dbReference type="EMBL" id="GBC99508.1"/>
    </source>
</evidence>